<dbReference type="Gene3D" id="1.10.1240.20">
    <property type="entry name" value="Lytic transglycosylase, superhelical linker domain"/>
    <property type="match status" value="1"/>
</dbReference>
<dbReference type="GO" id="GO:0042597">
    <property type="term" value="C:periplasmic space"/>
    <property type="evidence" value="ECO:0007669"/>
    <property type="project" value="InterPro"/>
</dbReference>
<dbReference type="InterPro" id="IPR000189">
    <property type="entry name" value="Transglyc_AS"/>
</dbReference>
<dbReference type="GO" id="GO:0016020">
    <property type="term" value="C:membrane"/>
    <property type="evidence" value="ECO:0007669"/>
    <property type="project" value="InterPro"/>
</dbReference>
<protein>
    <submittedName>
        <fullName evidence="5">Lytic murein transglycosylase</fullName>
    </submittedName>
</protein>
<dbReference type="CDD" id="cd13401">
    <property type="entry name" value="Slt70-like"/>
    <property type="match status" value="1"/>
</dbReference>
<dbReference type="Proteomes" id="UP000243073">
    <property type="component" value="Unassembled WGS sequence"/>
</dbReference>
<evidence type="ECO:0000256" key="2">
    <source>
        <dbReference type="ARBA" id="ARBA00022729"/>
    </source>
</evidence>
<reference evidence="5 6" key="1">
    <citation type="submission" date="2016-07" db="EMBL/GenBank/DDBJ databases">
        <title>Draft Genome Sequence of Oceanisphaera psychrotolerans, isolated from coastal sediment samples.</title>
        <authorList>
            <person name="Zhuo S."/>
            <person name="Ruan Z."/>
        </authorList>
    </citation>
    <scope>NUCLEOTIDE SEQUENCE [LARGE SCALE GENOMIC DNA]</scope>
    <source>
        <strain evidence="5 6">LAM-WHM-ZC</strain>
    </source>
</reference>
<dbReference type="PROSITE" id="PS00922">
    <property type="entry name" value="TRANSGLYCOSYLASE"/>
    <property type="match status" value="1"/>
</dbReference>
<organism evidence="5 6">
    <name type="scientific">Oceanisphaera psychrotolerans</name>
    <dbReference type="NCBI Taxonomy" id="1414654"/>
    <lineage>
        <taxon>Bacteria</taxon>
        <taxon>Pseudomonadati</taxon>
        <taxon>Pseudomonadota</taxon>
        <taxon>Gammaproteobacteria</taxon>
        <taxon>Aeromonadales</taxon>
        <taxon>Aeromonadaceae</taxon>
        <taxon>Oceanisphaera</taxon>
    </lineage>
</organism>
<gene>
    <name evidence="5" type="ORF">BFR47_03445</name>
</gene>
<dbReference type="SUPFAM" id="SSF53955">
    <property type="entry name" value="Lysozyme-like"/>
    <property type="match status" value="1"/>
</dbReference>
<evidence type="ECO:0000259" key="4">
    <source>
        <dbReference type="Pfam" id="PF14718"/>
    </source>
</evidence>
<evidence type="ECO:0000313" key="6">
    <source>
        <dbReference type="Proteomes" id="UP000243073"/>
    </source>
</evidence>
<feature type="domain" description="Lytic transglycosylase superhelical linker" evidence="4">
    <location>
        <begin position="404"/>
        <end position="468"/>
    </location>
</feature>
<evidence type="ECO:0000259" key="3">
    <source>
        <dbReference type="Pfam" id="PF01464"/>
    </source>
</evidence>
<accession>A0A1J4QEW3</accession>
<dbReference type="InterPro" id="IPR023346">
    <property type="entry name" value="Lysozyme-like_dom_sf"/>
</dbReference>
<evidence type="ECO:0000313" key="5">
    <source>
        <dbReference type="EMBL" id="OIN07677.1"/>
    </source>
</evidence>
<comment type="similarity">
    <text evidence="1">Belongs to the transglycosylase Slt family.</text>
</comment>
<feature type="domain" description="Transglycosylase SLT" evidence="3">
    <location>
        <begin position="479"/>
        <end position="593"/>
    </location>
</feature>
<dbReference type="InterPro" id="IPR037061">
    <property type="entry name" value="Lytic_TGlycoase_superhlx_L_sf"/>
</dbReference>
<dbReference type="AlphaFoldDB" id="A0A1J4QEW3"/>
<dbReference type="InterPro" id="IPR008939">
    <property type="entry name" value="Lytic_TGlycosylase_superhlx_U"/>
</dbReference>
<name>A0A1J4QEW3_9GAMM</name>
<dbReference type="PANTHER" id="PTHR37423">
    <property type="entry name" value="SOLUBLE LYTIC MUREIN TRANSGLYCOSYLASE-RELATED"/>
    <property type="match status" value="1"/>
</dbReference>
<dbReference type="PANTHER" id="PTHR37423:SF5">
    <property type="entry name" value="SOLUBLE LYTIC MUREIN TRANSGLYCOSYLASE"/>
    <property type="match status" value="1"/>
</dbReference>
<dbReference type="GO" id="GO:0000270">
    <property type="term" value="P:peptidoglycan metabolic process"/>
    <property type="evidence" value="ECO:0007669"/>
    <property type="project" value="InterPro"/>
</dbReference>
<evidence type="ECO:0000256" key="1">
    <source>
        <dbReference type="ARBA" id="ARBA00007734"/>
    </source>
</evidence>
<dbReference type="Gene3D" id="1.25.20.10">
    <property type="entry name" value="Bacterial muramidases"/>
    <property type="match status" value="1"/>
</dbReference>
<proteinExistence type="inferred from homology"/>
<dbReference type="EMBL" id="MDKE01000033">
    <property type="protein sequence ID" value="OIN07677.1"/>
    <property type="molecule type" value="Genomic_DNA"/>
</dbReference>
<dbReference type="InterPro" id="IPR008258">
    <property type="entry name" value="Transglycosylase_SLT_dom_1"/>
</dbReference>
<dbReference type="GO" id="GO:0004553">
    <property type="term" value="F:hydrolase activity, hydrolyzing O-glycosyl compounds"/>
    <property type="evidence" value="ECO:0007669"/>
    <property type="project" value="InterPro"/>
</dbReference>
<keyword evidence="6" id="KW-1185">Reference proteome</keyword>
<dbReference type="InterPro" id="IPR012289">
    <property type="entry name" value="Lytic_TGlycosylase_superhlx_L"/>
</dbReference>
<dbReference type="SUPFAM" id="SSF48435">
    <property type="entry name" value="Bacterial muramidases"/>
    <property type="match status" value="1"/>
</dbReference>
<dbReference type="GO" id="GO:0008933">
    <property type="term" value="F:peptidoglycan lytic transglycosylase activity"/>
    <property type="evidence" value="ECO:0007669"/>
    <property type="project" value="InterPro"/>
</dbReference>
<dbReference type="STRING" id="1414654.BFR47_03445"/>
<dbReference type="Gene3D" id="1.10.530.10">
    <property type="match status" value="1"/>
</dbReference>
<keyword evidence="2" id="KW-0732">Signal</keyword>
<comment type="caution">
    <text evidence="5">The sequence shown here is derived from an EMBL/GenBank/DDBJ whole genome shotgun (WGS) entry which is preliminary data.</text>
</comment>
<dbReference type="Pfam" id="PF01464">
    <property type="entry name" value="SLT"/>
    <property type="match status" value="1"/>
</dbReference>
<sequence>MRECAVKGWLGVGLLLLSLGVSVQASPLREQYRQAEQALKSNDIAAYKRLRQGLDAYPLTVYLDYQYLDDRMAQLTTAQLTQFMSRHSDSLLADRLERRYLFRLAREQRWQEFLALYPALPNSIELQCAHYRAKWATGDRATAIAGAERLWLHGYSRPDICNPLFDAWSSIGGRSDEHIWQRMLLAFEHRQDGLLSYLGRQLSTSARPDGEFLLSLDKDPEQLAGSRLLGADNTRRKTAVASALTRLADSKPELVMSLYPKYQRQAGLSQQLVAGIERQLARRLMFNRTRDYRSWLDSRLPVVGDADLFELRARLAIWEQDWGSLPGWIDRLPASAQQDSRWQYWRGRALKAQNRHAEGDKAWQQAAGNRDYYGFLAAQQGRHQYSLQKKPLVSAPSPSQARLQWPAVSRVEEWLALGDKTAARTEWYHLLGRVTEAEGLALGSLALSRGWYDKSIVASIQIRAWDHLDLRFPVVYRELFQRQARRLGLDEATLFAIARQESAFYAQARSPVGAGGLMQLMPATAKETARKHGIDDYRYPADVYRPEVNVQLGSSYFKELLGRYNNNRVPAIAAYNAGPGRINRWLKESGSRPLDVWVENIPYRETRGYVQNVLAFSVIYQDMLGQPKVFLTPKELGDVY</sequence>
<dbReference type="Pfam" id="PF14718">
    <property type="entry name" value="SLT_L"/>
    <property type="match status" value="1"/>
</dbReference>